<keyword evidence="12" id="KW-1185">Reference proteome</keyword>
<evidence type="ECO:0000256" key="7">
    <source>
        <dbReference type="ARBA" id="ARBA00023242"/>
    </source>
</evidence>
<keyword evidence="3 9" id="KW-0547">Nucleotide-binding</keyword>
<dbReference type="SUPFAM" id="SSF52540">
    <property type="entry name" value="P-loop containing nucleoside triphosphate hydrolases"/>
    <property type="match status" value="1"/>
</dbReference>
<evidence type="ECO:0000256" key="1">
    <source>
        <dbReference type="ARBA" id="ARBA00005290"/>
    </source>
</evidence>
<dbReference type="CDD" id="cd17870">
    <property type="entry name" value="GPN1"/>
    <property type="match status" value="1"/>
</dbReference>
<dbReference type="Proteomes" id="UP000479190">
    <property type="component" value="Unassembled WGS sequence"/>
</dbReference>
<evidence type="ECO:0000256" key="10">
    <source>
        <dbReference type="SAM" id="MobiDB-lite"/>
    </source>
</evidence>
<comment type="subcellular location">
    <subcellularLocation>
        <location evidence="9">Cytoplasm</location>
    </subcellularLocation>
    <subcellularLocation>
        <location evidence="9">Nucleus</location>
    </subcellularLocation>
</comment>
<dbReference type="GO" id="GO:0005525">
    <property type="term" value="F:GTP binding"/>
    <property type="evidence" value="ECO:0007669"/>
    <property type="project" value="UniProtKB-KW"/>
</dbReference>
<evidence type="ECO:0000256" key="4">
    <source>
        <dbReference type="ARBA" id="ARBA00022801"/>
    </source>
</evidence>
<comment type="function">
    <text evidence="8 9">Small GTPase required for proper nuclear import of RNA polymerase II (RNAPII). May act at an RNAP assembly step prior to nuclear import.</text>
</comment>
<evidence type="ECO:0000313" key="11">
    <source>
        <dbReference type="EMBL" id="CAB0027879.1"/>
    </source>
</evidence>
<dbReference type="InterPro" id="IPR030230">
    <property type="entry name" value="Gpn1/Npa3/XAB1"/>
</dbReference>
<dbReference type="FunFam" id="3.40.50.300:FF:000888">
    <property type="entry name" value="GPN-loop GTPase 1"/>
    <property type="match status" value="1"/>
</dbReference>
<dbReference type="EMBL" id="CADCXV010000014">
    <property type="protein sequence ID" value="CAB0027879.1"/>
    <property type="molecule type" value="Genomic_DNA"/>
</dbReference>
<dbReference type="GO" id="GO:0005737">
    <property type="term" value="C:cytoplasm"/>
    <property type="evidence" value="ECO:0007669"/>
    <property type="project" value="UniProtKB-SubCell"/>
</dbReference>
<evidence type="ECO:0000256" key="2">
    <source>
        <dbReference type="ARBA" id="ARBA00022490"/>
    </source>
</evidence>
<dbReference type="GO" id="GO:0003924">
    <property type="term" value="F:GTPase activity"/>
    <property type="evidence" value="ECO:0007669"/>
    <property type="project" value="InterPro"/>
</dbReference>
<gene>
    <name evidence="11" type="ORF">TBRA_LOCUS109</name>
</gene>
<evidence type="ECO:0000256" key="8">
    <source>
        <dbReference type="ARBA" id="ARBA00055682"/>
    </source>
</evidence>
<dbReference type="PANTHER" id="PTHR21231:SF8">
    <property type="entry name" value="GPN-LOOP GTPASE 1"/>
    <property type="match status" value="1"/>
</dbReference>
<dbReference type="Pfam" id="PF03029">
    <property type="entry name" value="ATP_bind_1"/>
    <property type="match status" value="1"/>
</dbReference>
<keyword evidence="6 9" id="KW-0342">GTP-binding</keyword>
<dbReference type="AlphaFoldDB" id="A0A6H5HXX8"/>
<keyword evidence="7" id="KW-0539">Nucleus</keyword>
<feature type="region of interest" description="Disordered" evidence="10">
    <location>
        <begin position="1"/>
        <end position="21"/>
    </location>
</feature>
<dbReference type="Gene3D" id="3.40.50.300">
    <property type="entry name" value="P-loop containing nucleotide triphosphate hydrolases"/>
    <property type="match status" value="1"/>
</dbReference>
<comment type="subunit">
    <text evidence="9">Binds to RNA polymerase II.</text>
</comment>
<keyword evidence="4 9" id="KW-0378">Hydrolase</keyword>
<protein>
    <recommendedName>
        <fullName evidence="9">GPN-loop GTPase</fullName>
        <ecNumber evidence="9">3.6.5.-</ecNumber>
    </recommendedName>
</protein>
<dbReference type="InterPro" id="IPR004130">
    <property type="entry name" value="Gpn"/>
</dbReference>
<keyword evidence="5" id="KW-0175">Coiled coil</keyword>
<reference evidence="11 12" key="1">
    <citation type="submission" date="2020-02" db="EMBL/GenBank/DDBJ databases">
        <authorList>
            <person name="Ferguson B K."/>
        </authorList>
    </citation>
    <scope>NUCLEOTIDE SEQUENCE [LARGE SCALE GENOMIC DNA]</scope>
</reference>
<dbReference type="EC" id="3.6.5.-" evidence="9"/>
<dbReference type="OrthoDB" id="243313at2759"/>
<feature type="compositionally biased region" description="Acidic residues" evidence="10">
    <location>
        <begin position="339"/>
        <end position="355"/>
    </location>
</feature>
<evidence type="ECO:0000256" key="6">
    <source>
        <dbReference type="ARBA" id="ARBA00023134"/>
    </source>
</evidence>
<feature type="region of interest" description="Disordered" evidence="10">
    <location>
        <begin position="324"/>
        <end position="388"/>
    </location>
</feature>
<evidence type="ECO:0000256" key="9">
    <source>
        <dbReference type="RuleBase" id="RU365059"/>
    </source>
</evidence>
<dbReference type="GO" id="GO:0005634">
    <property type="term" value="C:nucleus"/>
    <property type="evidence" value="ECO:0007669"/>
    <property type="project" value="UniProtKB-SubCell"/>
</dbReference>
<evidence type="ECO:0000256" key="5">
    <source>
        <dbReference type="ARBA" id="ARBA00023054"/>
    </source>
</evidence>
<feature type="compositionally biased region" description="Polar residues" evidence="10">
    <location>
        <begin position="1"/>
        <end position="11"/>
    </location>
</feature>
<evidence type="ECO:0000313" key="12">
    <source>
        <dbReference type="Proteomes" id="UP000479190"/>
    </source>
</evidence>
<organism evidence="11 12">
    <name type="scientific">Trichogramma brassicae</name>
    <dbReference type="NCBI Taxonomy" id="86971"/>
    <lineage>
        <taxon>Eukaryota</taxon>
        <taxon>Metazoa</taxon>
        <taxon>Ecdysozoa</taxon>
        <taxon>Arthropoda</taxon>
        <taxon>Hexapoda</taxon>
        <taxon>Insecta</taxon>
        <taxon>Pterygota</taxon>
        <taxon>Neoptera</taxon>
        <taxon>Endopterygota</taxon>
        <taxon>Hymenoptera</taxon>
        <taxon>Apocrita</taxon>
        <taxon>Proctotrupomorpha</taxon>
        <taxon>Chalcidoidea</taxon>
        <taxon>Trichogrammatidae</taxon>
        <taxon>Trichogramma</taxon>
    </lineage>
</organism>
<evidence type="ECO:0000256" key="3">
    <source>
        <dbReference type="ARBA" id="ARBA00022741"/>
    </source>
</evidence>
<accession>A0A6H5HXX8</accession>
<dbReference type="InterPro" id="IPR027417">
    <property type="entry name" value="P-loop_NTPase"/>
</dbReference>
<name>A0A6H5HXX8_9HYME</name>
<comment type="similarity">
    <text evidence="1 9">Belongs to the GPN-loop GTPase family.</text>
</comment>
<dbReference type="PANTHER" id="PTHR21231">
    <property type="entry name" value="XPA-BINDING PROTEIN 1-RELATED"/>
    <property type="match status" value="1"/>
</dbReference>
<sequence length="388" mass="43531">MASNAETSEQAQAGPMTDEEGEKKPTCIIVLGMAGSGKTTFVTKLVSRLYNTGKPYVINLDPACSEVPYPANIDIRDSVNYKEVMKQYSLGPNGGIVTALNLFSTKFDQVIDLVKSAGKDHEYVVIDTPGQIEVFTWSASGTIITEALASHFPTIIVYVMDTVRSVKPVTFMSNMLYACSILYKTNKLPLIVVMNKNDVVDHKYAIEWMQDFESFEEVLANETTYISNLTRSMALALDVFYSHLRCCGLSSIDGTGVSRFLELVEEAKKEYYEKYRVRWLKMREKRLKEIQAKKEQRLKSAAKATSGVRVPLVTTACEEKIEEEREKSEIYLKHPANESSEDEEGEENPPEELEEKESKSFNEYLSKHKIAQDKRGAPDGAGSSSQDL</sequence>
<proteinExistence type="inferred from homology"/>
<keyword evidence="2 9" id="KW-0963">Cytoplasm</keyword>
<feature type="compositionally biased region" description="Basic and acidic residues" evidence="10">
    <location>
        <begin position="324"/>
        <end position="336"/>
    </location>
</feature>